<dbReference type="InterPro" id="IPR050459">
    <property type="entry name" value="WD_repeat_RBAP46/RBAP48/MSI1"/>
</dbReference>
<dbReference type="PROSITE" id="PS00678">
    <property type="entry name" value="WD_REPEATS_1"/>
    <property type="match status" value="1"/>
</dbReference>
<dbReference type="PROSITE" id="PS50082">
    <property type="entry name" value="WD_REPEATS_2"/>
    <property type="match status" value="2"/>
</dbReference>
<dbReference type="InterPro" id="IPR015943">
    <property type="entry name" value="WD40/YVTN_repeat-like_dom_sf"/>
</dbReference>
<dbReference type="InParanoid" id="A0A6P6YLM6"/>
<dbReference type="RefSeq" id="XP_027205686.1">
    <property type="nucleotide sequence ID" value="XM_027349885.1"/>
</dbReference>
<comment type="similarity">
    <text evidence="2">Belongs to the WD repeat RBAP46/RBAP48/MSI1 family.</text>
</comment>
<organism evidence="10 11">
    <name type="scientific">Dermatophagoides pteronyssinus</name>
    <name type="common">European house dust mite</name>
    <dbReference type="NCBI Taxonomy" id="6956"/>
    <lineage>
        <taxon>Eukaryota</taxon>
        <taxon>Metazoa</taxon>
        <taxon>Ecdysozoa</taxon>
        <taxon>Arthropoda</taxon>
        <taxon>Chelicerata</taxon>
        <taxon>Arachnida</taxon>
        <taxon>Acari</taxon>
        <taxon>Acariformes</taxon>
        <taxon>Sarcoptiformes</taxon>
        <taxon>Astigmata</taxon>
        <taxon>Psoroptidia</taxon>
        <taxon>Analgoidea</taxon>
        <taxon>Pyroglyphidae</taxon>
        <taxon>Dermatophagoidinae</taxon>
        <taxon>Dermatophagoides</taxon>
    </lineage>
</organism>
<keyword evidence="3 7" id="KW-0853">WD repeat</keyword>
<proteinExistence type="inferred from homology"/>
<dbReference type="Gene3D" id="2.130.10.10">
    <property type="entry name" value="YVTN repeat-like/Quinoprotein amine dehydrogenase"/>
    <property type="match status" value="1"/>
</dbReference>
<evidence type="ECO:0000259" key="9">
    <source>
        <dbReference type="Pfam" id="PF12265"/>
    </source>
</evidence>
<dbReference type="OMA" id="RIWKKNC"/>
<reference evidence="11" key="1">
    <citation type="submission" date="2025-08" db="UniProtKB">
        <authorList>
            <consortium name="RefSeq"/>
        </authorList>
    </citation>
    <scope>IDENTIFICATION</scope>
    <source>
        <strain evidence="11">Airmid</strain>
    </source>
</reference>
<evidence type="ECO:0000313" key="11">
    <source>
        <dbReference type="RefSeq" id="XP_027205686.1"/>
    </source>
</evidence>
<feature type="repeat" description="WD" evidence="7">
    <location>
        <begin position="261"/>
        <end position="303"/>
    </location>
</feature>
<evidence type="ECO:0000256" key="8">
    <source>
        <dbReference type="SAM" id="MobiDB-lite"/>
    </source>
</evidence>
<gene>
    <name evidence="11" type="primary">LOC113799276</name>
</gene>
<name>A0A6P6YLM6_DERPT</name>
<dbReference type="InterPro" id="IPR001680">
    <property type="entry name" value="WD40_rpt"/>
</dbReference>
<dbReference type="SMART" id="SM00320">
    <property type="entry name" value="WD40"/>
    <property type="match status" value="6"/>
</dbReference>
<keyword evidence="10" id="KW-1185">Reference proteome</keyword>
<feature type="repeat" description="WD" evidence="7">
    <location>
        <begin position="400"/>
        <end position="442"/>
    </location>
</feature>
<evidence type="ECO:0000256" key="3">
    <source>
        <dbReference type="ARBA" id="ARBA00022574"/>
    </source>
</evidence>
<dbReference type="InterPro" id="IPR020472">
    <property type="entry name" value="WD40_PAC1"/>
</dbReference>
<dbReference type="OrthoDB" id="427795at2759"/>
<dbReference type="KEGG" id="dpte:113799276"/>
<dbReference type="Proteomes" id="UP000515146">
    <property type="component" value="Unplaced"/>
</dbReference>
<dbReference type="PROSITE" id="PS50294">
    <property type="entry name" value="WD_REPEATS_REGION"/>
    <property type="match status" value="1"/>
</dbReference>
<dbReference type="InterPro" id="IPR019775">
    <property type="entry name" value="WD40_repeat_CS"/>
</dbReference>
<evidence type="ECO:0000256" key="2">
    <source>
        <dbReference type="ARBA" id="ARBA00009341"/>
    </source>
</evidence>
<feature type="domain" description="Histone-binding protein RBBP4-like N-terminal" evidence="9">
    <location>
        <begin position="109"/>
        <end position="177"/>
    </location>
</feature>
<dbReference type="GO" id="GO:0005634">
    <property type="term" value="C:nucleus"/>
    <property type="evidence" value="ECO:0007669"/>
    <property type="project" value="UniProtKB-SubCell"/>
</dbReference>
<evidence type="ECO:0000256" key="7">
    <source>
        <dbReference type="PROSITE-ProRule" id="PRU00221"/>
    </source>
</evidence>
<dbReference type="GO" id="GO:0006325">
    <property type="term" value="P:chromatin organization"/>
    <property type="evidence" value="ECO:0007669"/>
    <property type="project" value="UniProtKB-KW"/>
</dbReference>
<evidence type="ECO:0000256" key="5">
    <source>
        <dbReference type="ARBA" id="ARBA00022853"/>
    </source>
</evidence>
<accession>A0A6P6YLM6</accession>
<feature type="region of interest" description="Disordered" evidence="8">
    <location>
        <begin position="1"/>
        <end position="71"/>
    </location>
</feature>
<feature type="compositionally biased region" description="Acidic residues" evidence="8">
    <location>
        <begin position="23"/>
        <end position="61"/>
    </location>
</feature>
<protein>
    <submittedName>
        <fullName evidence="11">Histone-binding protein RBBP7-like</fullName>
    </submittedName>
</protein>
<keyword evidence="5" id="KW-0156">Chromatin regulator</keyword>
<dbReference type="Pfam" id="PF00400">
    <property type="entry name" value="WD40"/>
    <property type="match status" value="5"/>
</dbReference>
<keyword evidence="4" id="KW-0677">Repeat</keyword>
<dbReference type="PANTHER" id="PTHR22850">
    <property type="entry name" value="WD40 REPEAT FAMILY"/>
    <property type="match status" value="1"/>
</dbReference>
<keyword evidence="6" id="KW-0539">Nucleus</keyword>
<dbReference type="InterPro" id="IPR036322">
    <property type="entry name" value="WD40_repeat_dom_sf"/>
</dbReference>
<dbReference type="AlphaFoldDB" id="A0A6P6YLM6"/>
<comment type="subcellular location">
    <subcellularLocation>
        <location evidence="1">Nucleus</location>
    </subcellularLocation>
</comment>
<sequence length="595" mass="67660">MEIDNKSDSSSDSDYDPDKPVDSDDEQNDEESSMDESDDEEEDEEDDDDCDGDDESDDQDGNPDRSELKSTLMSNVIDQIIDGDCKVELKDEQQQQDDDMPMIDEFDLERYRIWKKNCQFLYDLIITNRLEWPSMTVQWCHSKQTKTNPYNNREYSTDKLLYGTQVDENNQNHLIVATQYTPVIDRNQIAACEGGISHTKYAKLENYVRIEHDGDINRARYNPQNSFIIATASSTAKNYIFDYSKHPSEPSSKEFKPDLILDHHQQEGYGLCWNTRKSNILATGSQDEKICIWDINSNPTKSKTLTPVQSFKTNGQVNDIKWHYYHESYLGSVGSDKMLKFWDSRMNGEMKAAFCSRVHNQGVNSLSFNQFCEYVILTGSDDHTVGLFDIRNLKHRLHSFDAHRDEVLDVNWSPYGETVFASSSRDKRLIIWDMTKINSPQSISAAQEGPPEMIFIHGGHTNVIQDFSWHPNNQLIASVSANNELHVFKPSIDIKSSEEPLQQAAIQSGDRSGSIKSPAISTFQFQPQPVQPAFIHVPQPQQPNTVVQAGLVGGTRILPASEAIYEQQREIVSAIAAPGGLKKKRSANIFRFDLP</sequence>
<dbReference type="Pfam" id="PF12265">
    <property type="entry name" value="CAF1C_H4-bd"/>
    <property type="match status" value="1"/>
</dbReference>
<dbReference type="InterPro" id="IPR022052">
    <property type="entry name" value="Histone-bd_RBBP4-like_N"/>
</dbReference>
<dbReference type="PRINTS" id="PR00320">
    <property type="entry name" value="GPROTEINBRPT"/>
</dbReference>
<evidence type="ECO:0000256" key="6">
    <source>
        <dbReference type="ARBA" id="ARBA00023242"/>
    </source>
</evidence>
<evidence type="ECO:0000256" key="4">
    <source>
        <dbReference type="ARBA" id="ARBA00022737"/>
    </source>
</evidence>
<evidence type="ECO:0000256" key="1">
    <source>
        <dbReference type="ARBA" id="ARBA00004123"/>
    </source>
</evidence>
<evidence type="ECO:0000313" key="10">
    <source>
        <dbReference type="Proteomes" id="UP000515146"/>
    </source>
</evidence>
<dbReference type="SUPFAM" id="SSF50978">
    <property type="entry name" value="WD40 repeat-like"/>
    <property type="match status" value="1"/>
</dbReference>